<proteinExistence type="predicted"/>
<comment type="caution">
    <text evidence="1">The sequence shown here is derived from an EMBL/GenBank/DDBJ whole genome shotgun (WGS) entry which is preliminary data.</text>
</comment>
<evidence type="ECO:0000313" key="1">
    <source>
        <dbReference type="EMBL" id="MEQ2190460.1"/>
    </source>
</evidence>
<protein>
    <submittedName>
        <fullName evidence="1">Uncharacterized protein</fullName>
    </submittedName>
</protein>
<keyword evidence="2" id="KW-1185">Reference proteome</keyword>
<name>A0ABV0Q3U7_9TELE</name>
<sequence length="121" mass="13932">MKKKTHKLQDFIPAPFFFAPFCCTYQPQNKSKRPRKDPGSTALESVIIHRKTSSLPPSERKKLFFQKQHKNPDYSHKTLTLEVMSCGVMKLKLKRLVTILIALAKNGEVCLHHSNRSEIRG</sequence>
<accession>A0ABV0Q3U7</accession>
<organism evidence="1 2">
    <name type="scientific">Xenoophorus captivus</name>
    <dbReference type="NCBI Taxonomy" id="1517983"/>
    <lineage>
        <taxon>Eukaryota</taxon>
        <taxon>Metazoa</taxon>
        <taxon>Chordata</taxon>
        <taxon>Craniata</taxon>
        <taxon>Vertebrata</taxon>
        <taxon>Euteleostomi</taxon>
        <taxon>Actinopterygii</taxon>
        <taxon>Neopterygii</taxon>
        <taxon>Teleostei</taxon>
        <taxon>Neoteleostei</taxon>
        <taxon>Acanthomorphata</taxon>
        <taxon>Ovalentaria</taxon>
        <taxon>Atherinomorphae</taxon>
        <taxon>Cyprinodontiformes</taxon>
        <taxon>Goodeidae</taxon>
        <taxon>Xenoophorus</taxon>
    </lineage>
</organism>
<dbReference type="Proteomes" id="UP001434883">
    <property type="component" value="Unassembled WGS sequence"/>
</dbReference>
<evidence type="ECO:0000313" key="2">
    <source>
        <dbReference type="Proteomes" id="UP001434883"/>
    </source>
</evidence>
<gene>
    <name evidence="1" type="ORF">XENOCAPTIV_020242</name>
</gene>
<reference evidence="1 2" key="1">
    <citation type="submission" date="2021-06" db="EMBL/GenBank/DDBJ databases">
        <authorList>
            <person name="Palmer J.M."/>
        </authorList>
    </citation>
    <scope>NUCLEOTIDE SEQUENCE [LARGE SCALE GENOMIC DNA]</scope>
    <source>
        <strain evidence="1 2">XC_2019</strain>
        <tissue evidence="1">Muscle</tissue>
    </source>
</reference>
<dbReference type="EMBL" id="JAHRIN010000042">
    <property type="protein sequence ID" value="MEQ2190460.1"/>
    <property type="molecule type" value="Genomic_DNA"/>
</dbReference>